<evidence type="ECO:0000313" key="3">
    <source>
        <dbReference type="EMBL" id="ACR13371.1"/>
    </source>
</evidence>
<evidence type="ECO:0000256" key="2">
    <source>
        <dbReference type="SAM" id="SignalP"/>
    </source>
</evidence>
<evidence type="ECO:0000256" key="1">
    <source>
        <dbReference type="SAM" id="Phobius"/>
    </source>
</evidence>
<sequence>MLKKCVGLLMVCLWSVSASAIVVTDDSSDYDGTDVGTVDELVGEIGKREFRDLIAGQGFRGFRADAEQFWSNSLMGGDTELSLNSSTAGVGYLATDVENVYAILMPNEPGYYIVKNANFWGLFENTGASNWAVFDTSKLSSGFQLGEGPFQVDHVSGLDNVSPVPLPASMPMMGAALVVFVWMRKRMAKAKAKA</sequence>
<name>C5BQE3_TERTT</name>
<keyword evidence="1" id="KW-0472">Membrane</keyword>
<feature type="signal peptide" evidence="2">
    <location>
        <begin position="1"/>
        <end position="20"/>
    </location>
</feature>
<dbReference type="HOGENOM" id="CLU_1425895_0_0_6"/>
<evidence type="ECO:0008006" key="5">
    <source>
        <dbReference type="Google" id="ProtNLM"/>
    </source>
</evidence>
<dbReference type="KEGG" id="ttu:TERTU_0992"/>
<protein>
    <recommendedName>
        <fullName evidence="5">PEP-CTERM exosortase interaction domain protein</fullName>
    </recommendedName>
</protein>
<accession>C5BQE3</accession>
<gene>
    <name evidence="3" type="ordered locus">TERTU_0992</name>
</gene>
<organism evidence="3 4">
    <name type="scientific">Teredinibacter turnerae (strain ATCC 39867 / T7901)</name>
    <dbReference type="NCBI Taxonomy" id="377629"/>
    <lineage>
        <taxon>Bacteria</taxon>
        <taxon>Pseudomonadati</taxon>
        <taxon>Pseudomonadota</taxon>
        <taxon>Gammaproteobacteria</taxon>
        <taxon>Cellvibrionales</taxon>
        <taxon>Cellvibrionaceae</taxon>
        <taxon>Teredinibacter</taxon>
    </lineage>
</organism>
<keyword evidence="1" id="KW-0812">Transmembrane</keyword>
<dbReference type="STRING" id="377629.TERTU_0992"/>
<dbReference type="OrthoDB" id="6366909at2"/>
<keyword evidence="1" id="KW-1133">Transmembrane helix</keyword>
<feature type="chain" id="PRO_5002948979" description="PEP-CTERM exosortase interaction domain protein" evidence="2">
    <location>
        <begin position="21"/>
        <end position="194"/>
    </location>
</feature>
<keyword evidence="4" id="KW-1185">Reference proteome</keyword>
<dbReference type="RefSeq" id="WP_015819485.1">
    <property type="nucleotide sequence ID" value="NC_012997.1"/>
</dbReference>
<evidence type="ECO:0000313" key="4">
    <source>
        <dbReference type="Proteomes" id="UP000009080"/>
    </source>
</evidence>
<reference evidence="3 4" key="1">
    <citation type="journal article" date="2009" name="PLoS ONE">
        <title>The complete genome of Teredinibacter turnerae T7901: an intracellular endosymbiont of marine wood-boring bivalves (shipworms).</title>
        <authorList>
            <person name="Yang J.C."/>
            <person name="Madupu R."/>
            <person name="Durkin A.S."/>
            <person name="Ekborg N.A."/>
            <person name="Pedamallu C.S."/>
            <person name="Hostetler J.B."/>
            <person name="Radune D."/>
            <person name="Toms B.S."/>
            <person name="Henrissat B."/>
            <person name="Coutinho P.M."/>
            <person name="Schwarz S."/>
            <person name="Field L."/>
            <person name="Trindade-Silva A.E."/>
            <person name="Soares C.A.G."/>
            <person name="Elshahawi S."/>
            <person name="Hanora A."/>
            <person name="Schmidt E.W."/>
            <person name="Haygood M.G."/>
            <person name="Posfai J."/>
            <person name="Benner J."/>
            <person name="Madinger C."/>
            <person name="Nove J."/>
            <person name="Anton B."/>
            <person name="Chaudhary K."/>
            <person name="Foster J."/>
            <person name="Holman A."/>
            <person name="Kumar S."/>
            <person name="Lessard P.A."/>
            <person name="Luyten Y.A."/>
            <person name="Slatko B."/>
            <person name="Wood N."/>
            <person name="Wu B."/>
            <person name="Teplitski M."/>
            <person name="Mougous J.D."/>
            <person name="Ward N."/>
            <person name="Eisen J.A."/>
            <person name="Badger J.H."/>
            <person name="Distel D.L."/>
        </authorList>
    </citation>
    <scope>NUCLEOTIDE SEQUENCE [LARGE SCALE GENOMIC DNA]</scope>
    <source>
        <strain evidence="4">ATCC 39867 / T7901</strain>
    </source>
</reference>
<dbReference type="AlphaFoldDB" id="C5BQE3"/>
<keyword evidence="2" id="KW-0732">Signal</keyword>
<proteinExistence type="predicted"/>
<dbReference type="eggNOG" id="ENOG503325T">
    <property type="taxonomic scope" value="Bacteria"/>
</dbReference>
<dbReference type="Proteomes" id="UP000009080">
    <property type="component" value="Chromosome"/>
</dbReference>
<dbReference type="EMBL" id="CP001614">
    <property type="protein sequence ID" value="ACR13371.1"/>
    <property type="molecule type" value="Genomic_DNA"/>
</dbReference>
<feature type="transmembrane region" description="Helical" evidence="1">
    <location>
        <begin position="164"/>
        <end position="183"/>
    </location>
</feature>